<keyword evidence="3" id="KW-1185">Reference proteome</keyword>
<feature type="compositionally biased region" description="Polar residues" evidence="1">
    <location>
        <begin position="198"/>
        <end position="213"/>
    </location>
</feature>
<reference evidence="2" key="1">
    <citation type="journal article" date="2022" name="bioRxiv">
        <title>Sequencing and chromosome-scale assembly of the giantPleurodeles waltlgenome.</title>
        <authorList>
            <person name="Brown T."/>
            <person name="Elewa A."/>
            <person name="Iarovenko S."/>
            <person name="Subramanian E."/>
            <person name="Araus A.J."/>
            <person name="Petzold A."/>
            <person name="Susuki M."/>
            <person name="Suzuki K.-i.T."/>
            <person name="Hayashi T."/>
            <person name="Toyoda A."/>
            <person name="Oliveira C."/>
            <person name="Osipova E."/>
            <person name="Leigh N.D."/>
            <person name="Simon A."/>
            <person name="Yun M.H."/>
        </authorList>
    </citation>
    <scope>NUCLEOTIDE SEQUENCE</scope>
    <source>
        <strain evidence="2">20211129_DDA</strain>
        <tissue evidence="2">Liver</tissue>
    </source>
</reference>
<organism evidence="2 3">
    <name type="scientific">Pleurodeles waltl</name>
    <name type="common">Iberian ribbed newt</name>
    <dbReference type="NCBI Taxonomy" id="8319"/>
    <lineage>
        <taxon>Eukaryota</taxon>
        <taxon>Metazoa</taxon>
        <taxon>Chordata</taxon>
        <taxon>Craniata</taxon>
        <taxon>Vertebrata</taxon>
        <taxon>Euteleostomi</taxon>
        <taxon>Amphibia</taxon>
        <taxon>Batrachia</taxon>
        <taxon>Caudata</taxon>
        <taxon>Salamandroidea</taxon>
        <taxon>Salamandridae</taxon>
        <taxon>Pleurodelinae</taxon>
        <taxon>Pleurodeles</taxon>
    </lineage>
</organism>
<gene>
    <name evidence="2" type="ORF">NDU88_004834</name>
</gene>
<feature type="compositionally biased region" description="Low complexity" evidence="1">
    <location>
        <begin position="185"/>
        <end position="197"/>
    </location>
</feature>
<proteinExistence type="predicted"/>
<protein>
    <submittedName>
        <fullName evidence="2">Uncharacterized protein</fullName>
    </submittedName>
</protein>
<evidence type="ECO:0000256" key="1">
    <source>
        <dbReference type="SAM" id="MobiDB-lite"/>
    </source>
</evidence>
<feature type="region of interest" description="Disordered" evidence="1">
    <location>
        <begin position="132"/>
        <end position="279"/>
    </location>
</feature>
<comment type="caution">
    <text evidence="2">The sequence shown here is derived from an EMBL/GenBank/DDBJ whole genome shotgun (WGS) entry which is preliminary data.</text>
</comment>
<accession>A0AAV7M7G0</accession>
<dbReference type="EMBL" id="JANPWB010000014">
    <property type="protein sequence ID" value="KAJ1099736.1"/>
    <property type="molecule type" value="Genomic_DNA"/>
</dbReference>
<dbReference type="Proteomes" id="UP001066276">
    <property type="component" value="Chromosome 10"/>
</dbReference>
<evidence type="ECO:0000313" key="2">
    <source>
        <dbReference type="EMBL" id="KAJ1099736.1"/>
    </source>
</evidence>
<sequence>MFYRGGRLFVIGSRASAVFRRSPAQSLPLSVHAGGYTFPGPEMGLLDHPSAVFAGWFPAGWLVHSRQYAMDHGAGAPSHRGSVSQPCSAHREAAASLLWAVGGVSDLVTPYGGRRPALASAPKHIALLSESSRHARGSDPTQHGPAPPPPDPVSGHPVVCSPSQRLRPSWHPLRGRWIPTGPQAGRPVLRLRPPRGLTSPSRPQDSSVWSRSGSLPARVAAGSGSAPDRFSAQVPGSSRGDGPQVRESAGSAQARAAGLKQGSAAPLQVPSGPHRSTSMIAPGSAHSVRIILGPSGARGLCVRHLRLLGHAPTRERLLGSWGAASRSRATHWRSLL</sequence>
<evidence type="ECO:0000313" key="3">
    <source>
        <dbReference type="Proteomes" id="UP001066276"/>
    </source>
</evidence>
<dbReference type="AlphaFoldDB" id="A0AAV7M7G0"/>
<name>A0AAV7M7G0_PLEWA</name>